<dbReference type="PANTHER" id="PTHR30612">
    <property type="entry name" value="SECA INNER MEMBRANE COMPONENT OF SEC PROTEIN SECRETION SYSTEM"/>
    <property type="match status" value="1"/>
</dbReference>
<evidence type="ECO:0000256" key="6">
    <source>
        <dbReference type="ARBA" id="ARBA00022490"/>
    </source>
</evidence>
<keyword evidence="23" id="KW-1185">Reference proteome</keyword>
<feature type="domain" description="Helicase C-terminal" evidence="20">
    <location>
        <begin position="426"/>
        <end position="630"/>
    </location>
</feature>
<dbReference type="InterPro" id="IPR044722">
    <property type="entry name" value="SecA_SF2_C"/>
</dbReference>
<evidence type="ECO:0000256" key="4">
    <source>
        <dbReference type="ARBA" id="ARBA00022448"/>
    </source>
</evidence>
<gene>
    <name evidence="16 22" type="primary">secA</name>
    <name evidence="22" type="ORF">ACFFGY_11150</name>
</gene>
<comment type="caution">
    <text evidence="22">The sequence shown here is derived from an EMBL/GenBank/DDBJ whole genome shotgun (WGS) entry which is preliminary data.</text>
</comment>
<feature type="compositionally biased region" description="Basic residues" evidence="18">
    <location>
        <begin position="906"/>
        <end position="916"/>
    </location>
</feature>
<evidence type="ECO:0000256" key="18">
    <source>
        <dbReference type="SAM" id="MobiDB-lite"/>
    </source>
</evidence>
<keyword evidence="8" id="KW-0479">Metal-binding</keyword>
<dbReference type="SMART" id="SM00958">
    <property type="entry name" value="SecA_PP_bind"/>
    <property type="match status" value="1"/>
</dbReference>
<evidence type="ECO:0000256" key="17">
    <source>
        <dbReference type="RuleBase" id="RU003874"/>
    </source>
</evidence>
<evidence type="ECO:0000256" key="7">
    <source>
        <dbReference type="ARBA" id="ARBA00022519"/>
    </source>
</evidence>
<evidence type="ECO:0000256" key="15">
    <source>
        <dbReference type="ARBA" id="ARBA00023136"/>
    </source>
</evidence>
<dbReference type="Gene3D" id="3.40.50.300">
    <property type="entry name" value="P-loop containing nucleotide triphosphate hydrolases"/>
    <property type="match status" value="2"/>
</dbReference>
<evidence type="ECO:0000313" key="22">
    <source>
        <dbReference type="EMBL" id="MFC0408810.1"/>
    </source>
</evidence>
<keyword evidence="14 16" id="KW-0811">Translocation</keyword>
<dbReference type="PROSITE" id="PS51192">
    <property type="entry name" value="HELICASE_ATP_BIND_1"/>
    <property type="match status" value="1"/>
</dbReference>
<dbReference type="Gene3D" id="1.10.3060.10">
    <property type="entry name" value="Helical scaffold and wing domains of SecA"/>
    <property type="match status" value="1"/>
</dbReference>
<evidence type="ECO:0000256" key="3">
    <source>
        <dbReference type="ARBA" id="ARBA00007650"/>
    </source>
</evidence>
<keyword evidence="6 16" id="KW-0963">Cytoplasm</keyword>
<dbReference type="HAMAP" id="MF_01382">
    <property type="entry name" value="SecA"/>
    <property type="match status" value="1"/>
</dbReference>
<dbReference type="Pfam" id="PF07516">
    <property type="entry name" value="SecA_SW"/>
    <property type="match status" value="1"/>
</dbReference>
<feature type="domain" description="Helicase ATP-binding" evidence="19">
    <location>
        <begin position="89"/>
        <end position="247"/>
    </location>
</feature>
<dbReference type="SUPFAM" id="SSF81767">
    <property type="entry name" value="Pre-protein crosslinking domain of SecA"/>
    <property type="match status" value="1"/>
</dbReference>
<evidence type="ECO:0000256" key="16">
    <source>
        <dbReference type="HAMAP-Rule" id="MF_01382"/>
    </source>
</evidence>
<comment type="subunit">
    <text evidence="16">Monomer and homodimer. Part of the essential Sec protein translocation apparatus which comprises SecA, SecYEG and auxiliary proteins SecDF-YajC and YidC.</text>
</comment>
<dbReference type="NCBIfam" id="TIGR00963">
    <property type="entry name" value="secA"/>
    <property type="match status" value="1"/>
</dbReference>
<dbReference type="InterPro" id="IPR004027">
    <property type="entry name" value="SEC_C_motif"/>
</dbReference>
<reference evidence="22 23" key="1">
    <citation type="submission" date="2024-09" db="EMBL/GenBank/DDBJ databases">
        <authorList>
            <person name="Sun Q."/>
            <person name="Mori K."/>
        </authorList>
    </citation>
    <scope>NUCLEOTIDE SEQUENCE [LARGE SCALE GENOMIC DNA]</scope>
    <source>
        <strain evidence="22 23">TBRC 5777</strain>
    </source>
</reference>
<dbReference type="EC" id="7.4.2.8" evidence="16"/>
<evidence type="ECO:0000259" key="21">
    <source>
        <dbReference type="PROSITE" id="PS51196"/>
    </source>
</evidence>
<dbReference type="Gene3D" id="3.90.1440.10">
    <property type="entry name" value="SecA, preprotein cross-linking domain"/>
    <property type="match status" value="1"/>
</dbReference>
<comment type="similarity">
    <text evidence="3 16 17">Belongs to the SecA family.</text>
</comment>
<keyword evidence="5 16" id="KW-1003">Cell membrane</keyword>
<dbReference type="InterPro" id="IPR011116">
    <property type="entry name" value="SecA_Wing/Scaffold"/>
</dbReference>
<dbReference type="InterPro" id="IPR036670">
    <property type="entry name" value="SecA_X-link_sf"/>
</dbReference>
<dbReference type="NCBIfam" id="NF009538">
    <property type="entry name" value="PRK12904.1"/>
    <property type="match status" value="1"/>
</dbReference>
<keyword evidence="12 16" id="KW-0653">Protein transport</keyword>
<dbReference type="InterPro" id="IPR001650">
    <property type="entry name" value="Helicase_C-like"/>
</dbReference>
<evidence type="ECO:0000256" key="12">
    <source>
        <dbReference type="ARBA" id="ARBA00022927"/>
    </source>
</evidence>
<proteinExistence type="inferred from homology"/>
<keyword evidence="4 16" id="KW-0813">Transport</keyword>
<dbReference type="Proteomes" id="UP001589865">
    <property type="component" value="Unassembled WGS sequence"/>
</dbReference>
<dbReference type="Pfam" id="PF21090">
    <property type="entry name" value="P-loop_SecA"/>
    <property type="match status" value="1"/>
</dbReference>
<keyword evidence="10" id="KW-0862">Zinc</keyword>
<dbReference type="InterPro" id="IPR011115">
    <property type="entry name" value="SecA_DEAD"/>
</dbReference>
<evidence type="ECO:0000256" key="11">
    <source>
        <dbReference type="ARBA" id="ARBA00022840"/>
    </source>
</evidence>
<dbReference type="InterPro" id="IPR014001">
    <property type="entry name" value="Helicase_ATP-bd"/>
</dbReference>
<feature type="binding site" evidence="16">
    <location>
        <begin position="105"/>
        <end position="109"/>
    </location>
    <ligand>
        <name>ATP</name>
        <dbReference type="ChEBI" id="CHEBI:30616"/>
    </ligand>
</feature>
<comment type="function">
    <text evidence="16">Part of the Sec protein translocase complex. Interacts with the SecYEG preprotein conducting channel. Has a central role in coupling the hydrolysis of ATP to the transfer of proteins into and across the cell membrane, serving both as a receptor for the preprotein-SecB complex and as an ATP-driven molecular motor driving the stepwise translocation of polypeptide chains across the membrane.</text>
</comment>
<evidence type="ECO:0000256" key="2">
    <source>
        <dbReference type="ARBA" id="ARBA00004170"/>
    </source>
</evidence>
<dbReference type="PANTHER" id="PTHR30612:SF0">
    <property type="entry name" value="CHLOROPLAST PROTEIN-TRANSPORTING ATPASE"/>
    <property type="match status" value="1"/>
</dbReference>
<dbReference type="PROSITE" id="PS01312">
    <property type="entry name" value="SECA"/>
    <property type="match status" value="1"/>
</dbReference>
<organism evidence="22 23">
    <name type="scientific">Roseomonas elaeocarpi</name>
    <dbReference type="NCBI Taxonomy" id="907779"/>
    <lineage>
        <taxon>Bacteria</taxon>
        <taxon>Pseudomonadati</taxon>
        <taxon>Pseudomonadota</taxon>
        <taxon>Alphaproteobacteria</taxon>
        <taxon>Acetobacterales</taxon>
        <taxon>Roseomonadaceae</taxon>
        <taxon>Roseomonas</taxon>
    </lineage>
</organism>
<keyword evidence="7" id="KW-0997">Cell inner membrane</keyword>
<evidence type="ECO:0000256" key="5">
    <source>
        <dbReference type="ARBA" id="ARBA00022475"/>
    </source>
</evidence>
<dbReference type="InterPro" id="IPR014018">
    <property type="entry name" value="SecA_motor_DEAD"/>
</dbReference>
<comment type="catalytic activity">
    <reaction evidence="16">
        <text>ATP + H2O + cellular proteinSide 1 = ADP + phosphate + cellular proteinSide 2.</text>
        <dbReference type="EC" id="7.4.2.8"/>
    </reaction>
</comment>
<dbReference type="EMBL" id="JBHLUN010000007">
    <property type="protein sequence ID" value="MFC0408810.1"/>
    <property type="molecule type" value="Genomic_DNA"/>
</dbReference>
<dbReference type="Gene3D" id="3.10.450.50">
    <property type="match status" value="1"/>
</dbReference>
<feature type="domain" description="SecA family profile" evidence="21">
    <location>
        <begin position="3"/>
        <end position="614"/>
    </location>
</feature>
<dbReference type="CDD" id="cd17928">
    <property type="entry name" value="DEXDc_SecA"/>
    <property type="match status" value="1"/>
</dbReference>
<dbReference type="InterPro" id="IPR011130">
    <property type="entry name" value="SecA_preprotein_X-link_dom"/>
</dbReference>
<name>A0ABV6JSV9_9PROT</name>
<dbReference type="SUPFAM" id="SSF52540">
    <property type="entry name" value="P-loop containing nucleoside triphosphate hydrolases"/>
    <property type="match status" value="2"/>
</dbReference>
<dbReference type="SUPFAM" id="SSF81886">
    <property type="entry name" value="Helical scaffold and wing domains of SecA"/>
    <property type="match status" value="1"/>
</dbReference>
<evidence type="ECO:0000259" key="19">
    <source>
        <dbReference type="PROSITE" id="PS51192"/>
    </source>
</evidence>
<evidence type="ECO:0000256" key="10">
    <source>
        <dbReference type="ARBA" id="ARBA00022833"/>
    </source>
</evidence>
<dbReference type="InterPro" id="IPR036266">
    <property type="entry name" value="SecA_Wing/Scaffold_sf"/>
</dbReference>
<dbReference type="Pfam" id="PF07517">
    <property type="entry name" value="SecA_DEAD"/>
    <property type="match status" value="1"/>
</dbReference>
<accession>A0ABV6JSV9</accession>
<evidence type="ECO:0000256" key="13">
    <source>
        <dbReference type="ARBA" id="ARBA00022967"/>
    </source>
</evidence>
<evidence type="ECO:0000256" key="9">
    <source>
        <dbReference type="ARBA" id="ARBA00022741"/>
    </source>
</evidence>
<evidence type="ECO:0000256" key="14">
    <source>
        <dbReference type="ARBA" id="ARBA00023010"/>
    </source>
</evidence>
<comment type="subcellular location">
    <subcellularLocation>
        <location evidence="16">Cell membrane</location>
        <topology evidence="16">Peripheral membrane protein</topology>
        <orientation evidence="16">Cytoplasmic side</orientation>
    </subcellularLocation>
    <subcellularLocation>
        <location evidence="16">Cytoplasm</location>
    </subcellularLocation>
    <subcellularLocation>
        <location evidence="2">Membrane</location>
        <topology evidence="2">Peripheral membrane protein</topology>
    </subcellularLocation>
    <text evidence="16">Distribution is 50-50.</text>
</comment>
<dbReference type="SMART" id="SM00957">
    <property type="entry name" value="SecA_DEAD"/>
    <property type="match status" value="1"/>
</dbReference>
<dbReference type="Pfam" id="PF01043">
    <property type="entry name" value="SecA_PP_bind"/>
    <property type="match status" value="1"/>
</dbReference>
<dbReference type="PROSITE" id="PS51196">
    <property type="entry name" value="SECA_MOTOR_DEAD"/>
    <property type="match status" value="1"/>
</dbReference>
<feature type="binding site" evidence="16">
    <location>
        <position position="87"/>
    </location>
    <ligand>
        <name>ATP</name>
        <dbReference type="ChEBI" id="CHEBI:30616"/>
    </ligand>
</feature>
<evidence type="ECO:0000313" key="23">
    <source>
        <dbReference type="Proteomes" id="UP001589865"/>
    </source>
</evidence>
<evidence type="ECO:0000259" key="20">
    <source>
        <dbReference type="PROSITE" id="PS51194"/>
    </source>
</evidence>
<feature type="binding site" evidence="16">
    <location>
        <position position="501"/>
    </location>
    <ligand>
        <name>ATP</name>
        <dbReference type="ChEBI" id="CHEBI:30616"/>
    </ligand>
</feature>
<keyword evidence="11 16" id="KW-0067">ATP-binding</keyword>
<dbReference type="RefSeq" id="WP_377044559.1">
    <property type="nucleotide sequence ID" value="NZ_JBHLUN010000007.1"/>
</dbReference>
<sequence length="916" mass="101673">MFARLARALIGTSNDRAVKRYQARVPAIAALEPQMAALSDKALRGKTAEFRERLAKGETLDDLLPEAFAVCREASKRVLGMRHFDVQLIGGMVLHDGRIAEMKTGEGKTLVATLAVYLNALGGKGVHVVTVNDYLASRDSAEMSHLYGFLGLTTGVIVYGLNDNERRDAYHCDITYGTNNEFGFDYLRDNMKYRLEDMVQRDFNFAIVDEVDSILIDEARTPLIISGPSDESSELYGQVDTVVRELVRDKDTFDKDEKQRSAVLTELGTERVAEMLAAAGLLVEGDLYDSSNVTLVHHVNQSLRAHVLFARDVDYMVRQGKIVIIDEFTGRAMEGRRYSDGLHQALEAKEHVEVQPENQTLASITFQNYFRIFPKLSGMTGTASTEADEFAEIYKLEVVEIPTNLPVARKDADDEVYRSAAEKYEAVANLIAECRERGQPCLVGTTSIEKSELLSELLNRKNVPHQVLNARYHEQEAAIISQAGRPGAVTIATNMAGRGTDIKLGGNAEALARASFAGEPEGPEFEARMAEMRREVEAAAARVKEAGGLAVIGTERHESRRIDNQLRGRAGRQGDPGASRFFLSLEDDLMRIFGSDRMGGMLGKLGLKEGEAIVHPWINKALEKAQRKVEARNFDTRKNLLKYDDVMNDQRKEVYGQRRFFMQAADVAEAVAEMRREVIDDMVARAIPENSYSEQWDLAGLQERATLVLGLDLPVAEWGAEEGIDETQIRERMQEAADHAYAARVANIGPERMREIEKSILLMVFDKVWKDHLLSLDHLRQGIGLRAYGQRDPLNEYKSEAFNLFNGMLFDLREDTTRWLMHVSLTPEQPLPSPEPIQVTDMRHPQAPEALATDGGVPQDPFAVAAYGSAASAVAAAPLSPGVSAEDPSTWGRTPRNAPCPCGSGKKYKHCHGREG</sequence>
<dbReference type="PRINTS" id="PR00906">
    <property type="entry name" value="SECA"/>
</dbReference>
<dbReference type="Pfam" id="PF02810">
    <property type="entry name" value="SEC-C"/>
    <property type="match status" value="1"/>
</dbReference>
<dbReference type="PROSITE" id="PS51194">
    <property type="entry name" value="HELICASE_CTER"/>
    <property type="match status" value="1"/>
</dbReference>
<dbReference type="InterPro" id="IPR000185">
    <property type="entry name" value="SecA"/>
</dbReference>
<dbReference type="InterPro" id="IPR027417">
    <property type="entry name" value="P-loop_NTPase"/>
</dbReference>
<keyword evidence="13 16" id="KW-1278">Translocase</keyword>
<evidence type="ECO:0000256" key="1">
    <source>
        <dbReference type="ARBA" id="ARBA00001947"/>
    </source>
</evidence>
<evidence type="ECO:0000256" key="8">
    <source>
        <dbReference type="ARBA" id="ARBA00022723"/>
    </source>
</evidence>
<keyword evidence="15 16" id="KW-0472">Membrane</keyword>
<protein>
    <recommendedName>
        <fullName evidence="16 17">Protein translocase subunit SecA</fullName>
        <ecNumber evidence="16">7.4.2.8</ecNumber>
    </recommendedName>
</protein>
<comment type="cofactor">
    <cofactor evidence="1">
        <name>Zn(2+)</name>
        <dbReference type="ChEBI" id="CHEBI:29105"/>
    </cofactor>
</comment>
<keyword evidence="9 16" id="KW-0547">Nucleotide-binding</keyword>
<dbReference type="CDD" id="cd18803">
    <property type="entry name" value="SF2_C_secA"/>
    <property type="match status" value="1"/>
</dbReference>
<dbReference type="InterPro" id="IPR020937">
    <property type="entry name" value="SecA_CS"/>
</dbReference>
<feature type="region of interest" description="Disordered" evidence="18">
    <location>
        <begin position="877"/>
        <end position="916"/>
    </location>
</feature>